<dbReference type="InterPro" id="IPR035940">
    <property type="entry name" value="CAP_sf"/>
</dbReference>
<name>A0AAU7XX20_9PSED</name>
<evidence type="ECO:0000259" key="2">
    <source>
        <dbReference type="Pfam" id="PF00188"/>
    </source>
</evidence>
<dbReference type="SUPFAM" id="SSF55797">
    <property type="entry name" value="PR-1-like"/>
    <property type="match status" value="1"/>
</dbReference>
<reference evidence="3" key="1">
    <citation type="submission" date="2023-08" db="EMBL/GenBank/DDBJ databases">
        <title>Increased levels of nutrients transform a symbiont into a lethal pathobiont.</title>
        <authorList>
            <person name="Lachnit T."/>
            <person name="Ulrich L."/>
            <person name="Willmer F.M."/>
            <person name="Hasenbein T."/>
            <person name="Steiner L.X."/>
            <person name="Wolters M."/>
            <person name="Herbst E.M."/>
            <person name="Deines P."/>
        </authorList>
    </citation>
    <scope>NUCLEOTIDE SEQUENCE</scope>
    <source>
        <strain evidence="3">T3</strain>
    </source>
</reference>
<dbReference type="Pfam" id="PF00188">
    <property type="entry name" value="CAP"/>
    <property type="match status" value="1"/>
</dbReference>
<dbReference type="Gene3D" id="3.40.33.10">
    <property type="entry name" value="CAP"/>
    <property type="match status" value="1"/>
</dbReference>
<protein>
    <submittedName>
        <fullName evidence="3">CAP domain-containing protein</fullName>
    </submittedName>
</protein>
<dbReference type="PANTHER" id="PTHR31157:SF1">
    <property type="entry name" value="SCP DOMAIN-CONTAINING PROTEIN"/>
    <property type="match status" value="1"/>
</dbReference>
<proteinExistence type="predicted"/>
<evidence type="ECO:0000313" key="3">
    <source>
        <dbReference type="EMBL" id="XBY61914.1"/>
    </source>
</evidence>
<dbReference type="InterPro" id="IPR014044">
    <property type="entry name" value="CAP_dom"/>
</dbReference>
<feature type="domain" description="SCP" evidence="2">
    <location>
        <begin position="153"/>
        <end position="274"/>
    </location>
</feature>
<accession>A0AAU7XX20</accession>
<feature type="chain" id="PRO_5043784118" evidence="1">
    <location>
        <begin position="27"/>
        <end position="280"/>
    </location>
</feature>
<keyword evidence="1" id="KW-0732">Signal</keyword>
<organism evidence="3">
    <name type="scientific">Pseudomonas solani</name>
    <dbReference type="NCBI Taxonomy" id="2731552"/>
    <lineage>
        <taxon>Bacteria</taxon>
        <taxon>Pseudomonadati</taxon>
        <taxon>Pseudomonadota</taxon>
        <taxon>Gammaproteobacteria</taxon>
        <taxon>Pseudomonadales</taxon>
        <taxon>Pseudomonadaceae</taxon>
        <taxon>Pseudomonas</taxon>
    </lineage>
</organism>
<evidence type="ECO:0000256" key="1">
    <source>
        <dbReference type="SAM" id="SignalP"/>
    </source>
</evidence>
<sequence>MRPFAALPIRPFAFLLGLLLAAGASAAEEAALVDAINAYRAQPQNCGNQPTVALTPLASDPRLALPTGNGETWRAALEQSGYRPGDVRTIRLTGPADAQAAFKALLGYCDVLLNPQFVDVGVSQAGPVWRVTFARPLRSAALAAGPLQGPMLLEQVNAARAQPRLCGNEPFASAPPLRWSEALGTAATNHSQSMALNGFFAHQGTDGSAPADRARSAGYAGTRVAESIAAGMVSAASAVQGWLASPEECSRLMSPLFTDLGGAPAAKAGGEYWTLLLGAP</sequence>
<dbReference type="EMBL" id="CP158373">
    <property type="protein sequence ID" value="XBY61914.1"/>
    <property type="molecule type" value="Genomic_DNA"/>
</dbReference>
<dbReference type="AlphaFoldDB" id="A0AAU7XX20"/>
<gene>
    <name evidence="3" type="ORF">ABS648_18325</name>
</gene>
<dbReference type="PANTHER" id="PTHR31157">
    <property type="entry name" value="SCP DOMAIN-CONTAINING PROTEIN"/>
    <property type="match status" value="1"/>
</dbReference>
<feature type="signal peptide" evidence="1">
    <location>
        <begin position="1"/>
        <end position="26"/>
    </location>
</feature>
<dbReference type="RefSeq" id="WP_350446375.1">
    <property type="nucleotide sequence ID" value="NZ_CP158373.1"/>
</dbReference>
<dbReference type="CDD" id="cd05379">
    <property type="entry name" value="CAP_bacterial"/>
    <property type="match status" value="1"/>
</dbReference>